<dbReference type="HAMAP" id="MF_00688">
    <property type="entry name" value="Leu_Phe_trans"/>
    <property type="match status" value="1"/>
</dbReference>
<comment type="catalytic activity">
    <reaction evidence="6 15">
        <text>N-terminal L-arginyl-[protein] + L-leucyl-tRNA(Leu) = N-terminal L-leucyl-L-arginyl-[protein] + tRNA(Leu) + H(+)</text>
        <dbReference type="Rhea" id="RHEA:50416"/>
        <dbReference type="Rhea" id="RHEA-COMP:9613"/>
        <dbReference type="Rhea" id="RHEA-COMP:9622"/>
        <dbReference type="Rhea" id="RHEA-COMP:12672"/>
        <dbReference type="Rhea" id="RHEA-COMP:12673"/>
        <dbReference type="ChEBI" id="CHEBI:15378"/>
        <dbReference type="ChEBI" id="CHEBI:64719"/>
        <dbReference type="ChEBI" id="CHEBI:78442"/>
        <dbReference type="ChEBI" id="CHEBI:78494"/>
        <dbReference type="ChEBI" id="CHEBI:133044"/>
        <dbReference type="EC" id="2.3.2.6"/>
    </reaction>
</comment>
<organism evidence="16 17">
    <name type="scientific">Mangrovimicrobium sediminis</name>
    <dbReference type="NCBI Taxonomy" id="2562682"/>
    <lineage>
        <taxon>Bacteria</taxon>
        <taxon>Pseudomonadati</taxon>
        <taxon>Pseudomonadota</taxon>
        <taxon>Gammaproteobacteria</taxon>
        <taxon>Cellvibrionales</taxon>
        <taxon>Halieaceae</taxon>
        <taxon>Mangrovimicrobium</taxon>
    </lineage>
</organism>
<dbReference type="Proteomes" id="UP000298050">
    <property type="component" value="Unassembled WGS sequence"/>
</dbReference>
<keyword evidence="3 15" id="KW-0808">Transferase</keyword>
<dbReference type="PANTHER" id="PTHR30098:SF2">
    <property type="entry name" value="LEUCYL_PHENYLALANYL-TRNA--PROTEIN TRANSFERASE"/>
    <property type="match status" value="1"/>
</dbReference>
<comment type="catalytic activity">
    <reaction evidence="5 15">
        <text>L-phenylalanyl-tRNA(Phe) + an N-terminal L-alpha-aminoacyl-[protein] = an N-terminal L-phenylalanyl-L-alpha-aminoacyl-[protein] + tRNA(Phe)</text>
        <dbReference type="Rhea" id="RHEA:43632"/>
        <dbReference type="Rhea" id="RHEA-COMP:9668"/>
        <dbReference type="Rhea" id="RHEA-COMP:9699"/>
        <dbReference type="Rhea" id="RHEA-COMP:10636"/>
        <dbReference type="Rhea" id="RHEA-COMP:10637"/>
        <dbReference type="ChEBI" id="CHEBI:78442"/>
        <dbReference type="ChEBI" id="CHEBI:78531"/>
        <dbReference type="ChEBI" id="CHEBI:78597"/>
        <dbReference type="ChEBI" id="CHEBI:83561"/>
        <dbReference type="EC" id="2.3.2.6"/>
    </reaction>
</comment>
<dbReference type="NCBIfam" id="TIGR00667">
    <property type="entry name" value="aat"/>
    <property type="match status" value="1"/>
</dbReference>
<protein>
    <recommendedName>
        <fullName evidence="11 15">Leucyl/phenylalanyl-tRNA--protein transferase</fullName>
        <ecNumber evidence="10 15">2.3.2.6</ecNumber>
    </recommendedName>
    <alternativeName>
        <fullName evidence="12 15">L/F-transferase</fullName>
    </alternativeName>
    <alternativeName>
        <fullName evidence="13 15">Leucyltransferase</fullName>
    </alternativeName>
    <alternativeName>
        <fullName evidence="14 15">Phenyalanyltransferase</fullName>
    </alternativeName>
</protein>
<accession>A0A4Z0M6I3</accession>
<proteinExistence type="inferred from homology"/>
<evidence type="ECO:0000256" key="3">
    <source>
        <dbReference type="ARBA" id="ARBA00022679"/>
    </source>
</evidence>
<dbReference type="Gene3D" id="3.30.70.3550">
    <property type="entry name" value="Leucyl/phenylalanyl-tRNA-protein transferase, N-terminal domain"/>
    <property type="match status" value="1"/>
</dbReference>
<name>A0A4Z0M6I3_9GAMM</name>
<evidence type="ECO:0000256" key="15">
    <source>
        <dbReference type="HAMAP-Rule" id="MF_00688"/>
    </source>
</evidence>
<dbReference type="GO" id="GO:0030163">
    <property type="term" value="P:protein catabolic process"/>
    <property type="evidence" value="ECO:0007669"/>
    <property type="project" value="UniProtKB-UniRule"/>
</dbReference>
<dbReference type="PANTHER" id="PTHR30098">
    <property type="entry name" value="LEUCYL/PHENYLALANYL-TRNA--PROTEIN TRANSFERASE"/>
    <property type="match status" value="1"/>
</dbReference>
<dbReference type="GO" id="GO:0008914">
    <property type="term" value="F:leucyl-tRNA--protein transferase activity"/>
    <property type="evidence" value="ECO:0007669"/>
    <property type="project" value="UniProtKB-UniRule"/>
</dbReference>
<evidence type="ECO:0000256" key="8">
    <source>
        <dbReference type="ARBA" id="ARBA00054043"/>
    </source>
</evidence>
<evidence type="ECO:0000313" key="16">
    <source>
        <dbReference type="EMBL" id="TGD75282.1"/>
    </source>
</evidence>
<keyword evidence="17" id="KW-1185">Reference proteome</keyword>
<keyword evidence="2 15" id="KW-0963">Cytoplasm</keyword>
<comment type="function">
    <text evidence="8 15">Functions in the N-end rule pathway of protein degradation where it conjugates Leu, Phe and, less efficiently, Met from aminoacyl-tRNAs to the N-termini of proteins containing an N-terminal arginine or lysine.</text>
</comment>
<dbReference type="InterPro" id="IPR042203">
    <property type="entry name" value="Leu/Phe-tRNA_Trfase_C"/>
</dbReference>
<dbReference type="EC" id="2.3.2.6" evidence="10 15"/>
<evidence type="ECO:0000256" key="11">
    <source>
        <dbReference type="ARBA" id="ARBA00074372"/>
    </source>
</evidence>
<dbReference type="SUPFAM" id="SSF55729">
    <property type="entry name" value="Acyl-CoA N-acyltransferases (Nat)"/>
    <property type="match status" value="1"/>
</dbReference>
<gene>
    <name evidence="15" type="primary">aat</name>
    <name evidence="16" type="ORF">E4634_04620</name>
</gene>
<dbReference type="GO" id="GO:0005737">
    <property type="term" value="C:cytoplasm"/>
    <property type="evidence" value="ECO:0007669"/>
    <property type="project" value="UniProtKB-SubCell"/>
</dbReference>
<evidence type="ECO:0000256" key="4">
    <source>
        <dbReference type="ARBA" id="ARBA00023315"/>
    </source>
</evidence>
<evidence type="ECO:0000256" key="1">
    <source>
        <dbReference type="ARBA" id="ARBA00004496"/>
    </source>
</evidence>
<evidence type="ECO:0000256" key="12">
    <source>
        <dbReference type="ARBA" id="ARBA00077136"/>
    </source>
</evidence>
<dbReference type="Gene3D" id="3.40.630.70">
    <property type="entry name" value="Leucyl/phenylalanyl-tRNA-protein transferase, C-terminal domain"/>
    <property type="match status" value="1"/>
</dbReference>
<evidence type="ECO:0000256" key="2">
    <source>
        <dbReference type="ARBA" id="ARBA00022490"/>
    </source>
</evidence>
<reference evidence="16 17" key="1">
    <citation type="submission" date="2019-04" db="EMBL/GenBank/DDBJ databases">
        <title>Taxonomy of novel Haliea sp. from mangrove soil of West Coast of India.</title>
        <authorList>
            <person name="Verma A."/>
            <person name="Kumar P."/>
            <person name="Krishnamurthi S."/>
        </authorList>
    </citation>
    <scope>NUCLEOTIDE SEQUENCE [LARGE SCALE GENOMIC DNA]</scope>
    <source>
        <strain evidence="16 17">SAOS-164</strain>
    </source>
</reference>
<comment type="similarity">
    <text evidence="9 15">Belongs to the L/F-transferase family.</text>
</comment>
<evidence type="ECO:0000256" key="13">
    <source>
        <dbReference type="ARBA" id="ARBA00077165"/>
    </source>
</evidence>
<evidence type="ECO:0000313" key="17">
    <source>
        <dbReference type="Proteomes" id="UP000298050"/>
    </source>
</evidence>
<dbReference type="InterPro" id="IPR004616">
    <property type="entry name" value="Leu/Phe-tRNA_Trfase"/>
</dbReference>
<dbReference type="FunFam" id="3.30.70.3550:FF:000001">
    <property type="entry name" value="Leucyl/phenylalanyl-tRNA--protein transferase"/>
    <property type="match status" value="1"/>
</dbReference>
<dbReference type="Pfam" id="PF03588">
    <property type="entry name" value="Leu_Phe_trans"/>
    <property type="match status" value="1"/>
</dbReference>
<comment type="subcellular location">
    <subcellularLocation>
        <location evidence="1 15">Cytoplasm</location>
    </subcellularLocation>
</comment>
<evidence type="ECO:0000256" key="10">
    <source>
        <dbReference type="ARBA" id="ARBA00066767"/>
    </source>
</evidence>
<comment type="catalytic activity">
    <reaction evidence="7 15">
        <text>N-terminal L-lysyl-[protein] + L-leucyl-tRNA(Leu) = N-terminal L-leucyl-L-lysyl-[protein] + tRNA(Leu) + H(+)</text>
        <dbReference type="Rhea" id="RHEA:12340"/>
        <dbReference type="Rhea" id="RHEA-COMP:9613"/>
        <dbReference type="Rhea" id="RHEA-COMP:9622"/>
        <dbReference type="Rhea" id="RHEA-COMP:12670"/>
        <dbReference type="Rhea" id="RHEA-COMP:12671"/>
        <dbReference type="ChEBI" id="CHEBI:15378"/>
        <dbReference type="ChEBI" id="CHEBI:65249"/>
        <dbReference type="ChEBI" id="CHEBI:78442"/>
        <dbReference type="ChEBI" id="CHEBI:78494"/>
        <dbReference type="ChEBI" id="CHEBI:133043"/>
        <dbReference type="EC" id="2.3.2.6"/>
    </reaction>
</comment>
<dbReference type="RefSeq" id="WP_135441421.1">
    <property type="nucleotide sequence ID" value="NZ_SRLE01000004.1"/>
</dbReference>
<keyword evidence="4 15" id="KW-0012">Acyltransferase</keyword>
<evidence type="ECO:0000256" key="7">
    <source>
        <dbReference type="ARBA" id="ARBA00051538"/>
    </source>
</evidence>
<dbReference type="InterPro" id="IPR016181">
    <property type="entry name" value="Acyl_CoA_acyltransferase"/>
</dbReference>
<dbReference type="AlphaFoldDB" id="A0A4Z0M6I3"/>
<comment type="caution">
    <text evidence="16">The sequence shown here is derived from an EMBL/GenBank/DDBJ whole genome shotgun (WGS) entry which is preliminary data.</text>
</comment>
<evidence type="ECO:0000256" key="6">
    <source>
        <dbReference type="ARBA" id="ARBA00050652"/>
    </source>
</evidence>
<evidence type="ECO:0000256" key="5">
    <source>
        <dbReference type="ARBA" id="ARBA00050607"/>
    </source>
</evidence>
<dbReference type="InterPro" id="IPR042221">
    <property type="entry name" value="Leu/Phe-tRNA_Trfase_N"/>
</dbReference>
<dbReference type="OrthoDB" id="9790282at2"/>
<sequence>MRYLRQLQGGEDFPPSSEALDYPSGLLAVGGELSPERLLGAYRRGIFPWFEEPQPVLWWTPDPRSVLFPENLHISRSLRKTLRSDCFSLAVDQRFEHVMRECAQLRKDGLGTWIGPAMLGAYCDLHALGHAHSIEVLDAHGELVGGLYGLAVGRSFFGESMFSRETDASKVALVALVDIIRRGGFRVIDCQVESQHLNSLGAQNICREDFERLLDETIDVAHDLNVWRLPPTCGELL</sequence>
<dbReference type="EMBL" id="SRLE01000004">
    <property type="protein sequence ID" value="TGD75282.1"/>
    <property type="molecule type" value="Genomic_DNA"/>
</dbReference>
<evidence type="ECO:0000256" key="14">
    <source>
        <dbReference type="ARBA" id="ARBA00083640"/>
    </source>
</evidence>
<evidence type="ECO:0000256" key="9">
    <source>
        <dbReference type="ARBA" id="ARBA00061535"/>
    </source>
</evidence>